<dbReference type="OMA" id="IFSPIHC"/>
<dbReference type="InParanoid" id="G0MN66"/>
<keyword evidence="4" id="KW-1185">Reference proteome</keyword>
<accession>G0MN66</accession>
<gene>
    <name evidence="3" type="ORF">CAEBREN_01284</name>
</gene>
<feature type="signal peptide" evidence="2">
    <location>
        <begin position="1"/>
        <end position="22"/>
    </location>
</feature>
<feature type="region of interest" description="Disordered" evidence="1">
    <location>
        <begin position="21"/>
        <end position="42"/>
    </location>
</feature>
<evidence type="ECO:0000313" key="3">
    <source>
        <dbReference type="EMBL" id="EGT38310.1"/>
    </source>
</evidence>
<dbReference type="HOGENOM" id="CLU_2005949_0_0_1"/>
<sequence>MGSSSLILMIATSFMLLNLATSSPPTPTESSPSSGGEPTKSEELEKLVEVLRCFKALKDSGERTYVSYIGNKVRLYDDDGREVSCDAEKQLEIRQRSDRRCIFSPIHCLFDRRLQTAKLFRGVGGNRLLAEKKRK</sequence>
<dbReference type="AlphaFoldDB" id="G0MN66"/>
<evidence type="ECO:0000256" key="1">
    <source>
        <dbReference type="SAM" id="MobiDB-lite"/>
    </source>
</evidence>
<dbReference type="eggNOG" id="ENOG502TI95">
    <property type="taxonomic scope" value="Eukaryota"/>
</dbReference>
<dbReference type="EMBL" id="GL379803">
    <property type="protein sequence ID" value="EGT38310.1"/>
    <property type="molecule type" value="Genomic_DNA"/>
</dbReference>
<keyword evidence="2" id="KW-0732">Signal</keyword>
<protein>
    <submittedName>
        <fullName evidence="3">Uncharacterized protein</fullName>
    </submittedName>
</protein>
<dbReference type="OrthoDB" id="5798180at2759"/>
<feature type="chain" id="PRO_5003404368" evidence="2">
    <location>
        <begin position="23"/>
        <end position="135"/>
    </location>
</feature>
<dbReference type="FunCoup" id="G0MN66">
    <property type="interactions" value="1085"/>
</dbReference>
<name>G0MN66_CAEBE</name>
<evidence type="ECO:0000313" key="4">
    <source>
        <dbReference type="Proteomes" id="UP000008068"/>
    </source>
</evidence>
<organism evidence="4">
    <name type="scientific">Caenorhabditis brenneri</name>
    <name type="common">Nematode worm</name>
    <dbReference type="NCBI Taxonomy" id="135651"/>
    <lineage>
        <taxon>Eukaryota</taxon>
        <taxon>Metazoa</taxon>
        <taxon>Ecdysozoa</taxon>
        <taxon>Nematoda</taxon>
        <taxon>Chromadorea</taxon>
        <taxon>Rhabditida</taxon>
        <taxon>Rhabditina</taxon>
        <taxon>Rhabditomorpha</taxon>
        <taxon>Rhabditoidea</taxon>
        <taxon>Rhabditidae</taxon>
        <taxon>Peloderinae</taxon>
        <taxon>Caenorhabditis</taxon>
    </lineage>
</organism>
<evidence type="ECO:0000256" key="2">
    <source>
        <dbReference type="SAM" id="SignalP"/>
    </source>
</evidence>
<proteinExistence type="predicted"/>
<feature type="compositionally biased region" description="Low complexity" evidence="1">
    <location>
        <begin position="28"/>
        <end position="38"/>
    </location>
</feature>
<dbReference type="Proteomes" id="UP000008068">
    <property type="component" value="Unassembled WGS sequence"/>
</dbReference>
<reference evidence="4" key="1">
    <citation type="submission" date="2011-07" db="EMBL/GenBank/DDBJ databases">
        <authorList>
            <consortium name="Caenorhabditis brenneri Sequencing and Analysis Consortium"/>
            <person name="Wilson R.K."/>
        </authorList>
    </citation>
    <scope>NUCLEOTIDE SEQUENCE [LARGE SCALE GENOMIC DNA]</scope>
    <source>
        <strain evidence="4">PB2801</strain>
    </source>
</reference>